<protein>
    <submittedName>
        <fullName evidence="2">FAD-dependent oxidoreductase</fullName>
    </submittedName>
</protein>
<dbReference type="SUPFAM" id="SSF51905">
    <property type="entry name" value="FAD/NAD(P)-binding domain"/>
    <property type="match status" value="1"/>
</dbReference>
<evidence type="ECO:0000259" key="1">
    <source>
        <dbReference type="Pfam" id="PF01593"/>
    </source>
</evidence>
<gene>
    <name evidence="2" type="ORF">HCU67_03810</name>
</gene>
<accession>A0ABX1GMB1</accession>
<dbReference type="Gene3D" id="3.50.50.60">
    <property type="entry name" value="FAD/NAD(P)-binding domain"/>
    <property type="match status" value="1"/>
</dbReference>
<keyword evidence="3" id="KW-1185">Reference proteome</keyword>
<feature type="domain" description="Amine oxidase" evidence="1">
    <location>
        <begin position="15"/>
        <end position="400"/>
    </location>
</feature>
<dbReference type="Proteomes" id="UP000718451">
    <property type="component" value="Unassembled WGS sequence"/>
</dbReference>
<dbReference type="EMBL" id="JAAWWL010000001">
    <property type="protein sequence ID" value="NKI31055.1"/>
    <property type="molecule type" value="Genomic_DNA"/>
</dbReference>
<dbReference type="PANTHER" id="PTHR42841">
    <property type="entry name" value="AMINE OXIDASE"/>
    <property type="match status" value="1"/>
</dbReference>
<comment type="caution">
    <text evidence="2">The sequence shown here is derived from an EMBL/GenBank/DDBJ whole genome shotgun (WGS) entry which is preliminary data.</text>
</comment>
<organism evidence="2 3">
    <name type="scientific">Croceivirga thetidis</name>
    <dbReference type="NCBI Taxonomy" id="2721623"/>
    <lineage>
        <taxon>Bacteria</taxon>
        <taxon>Pseudomonadati</taxon>
        <taxon>Bacteroidota</taxon>
        <taxon>Flavobacteriia</taxon>
        <taxon>Flavobacteriales</taxon>
        <taxon>Flavobacteriaceae</taxon>
        <taxon>Croceivirga</taxon>
    </lineage>
</organism>
<dbReference type="Pfam" id="PF01593">
    <property type="entry name" value="Amino_oxidase"/>
    <property type="match status" value="1"/>
</dbReference>
<sequence length="405" mass="45042">MPEKAAQVIIIGAGISGLIAAKTLEEKGYSPVVLEASETVGGRVKTSSINGFKLDHGFQVLLTAYPMARKHLDYDALNLRYFRPGALLFSHKLRSFIGDPLRDITSFIPTITSVAASFSDKWKIFKLTSRLKRKSLKSIFAEPESTTAEYIENYGFSDVVTRNFLRPFFAGIFLEHQLKTSSRMFEFVFKMFAQGSAAIPNTGIGAISNQLKDQLNNTSFKFQHEVVQVQNGFVLLKSGERLKAEAIISTVPLTEDGKLDESLSWKSCENFYFEFNGGKLPVNLIGLLTEKDDLANNINIHQIEGQDDLISITVVKKHELTELELEQRLRYELETQCGIDLGKLIHKFNIKKALPNKSDISQVPKKIRQGDTIFLAGDYLANGSLNAAMASGEMAAGEVIKFLSN</sequence>
<name>A0ABX1GMB1_9FLAO</name>
<proteinExistence type="predicted"/>
<reference evidence="2 3" key="1">
    <citation type="submission" date="2020-04" db="EMBL/GenBank/DDBJ databases">
        <authorList>
            <person name="Yoon J."/>
        </authorList>
    </citation>
    <scope>NUCLEOTIDE SEQUENCE [LARGE SCALE GENOMIC DNA]</scope>
    <source>
        <strain evidence="2 3">DJ-13</strain>
    </source>
</reference>
<evidence type="ECO:0000313" key="3">
    <source>
        <dbReference type="Proteomes" id="UP000718451"/>
    </source>
</evidence>
<dbReference type="InterPro" id="IPR036188">
    <property type="entry name" value="FAD/NAD-bd_sf"/>
</dbReference>
<dbReference type="InterPro" id="IPR002937">
    <property type="entry name" value="Amino_oxidase"/>
</dbReference>
<dbReference type="RefSeq" id="WP_168551254.1">
    <property type="nucleotide sequence ID" value="NZ_JAAWWL010000001.1"/>
</dbReference>
<evidence type="ECO:0000313" key="2">
    <source>
        <dbReference type="EMBL" id="NKI31055.1"/>
    </source>
</evidence>